<name>A0AAW5E5U6_9BACI</name>
<dbReference type="Gene3D" id="1.10.10.10">
    <property type="entry name" value="Winged helix-like DNA-binding domain superfamily/Winged helix DNA-binding domain"/>
    <property type="match status" value="1"/>
</dbReference>
<dbReference type="InterPro" id="IPR039420">
    <property type="entry name" value="WalR-like"/>
</dbReference>
<keyword evidence="12" id="KW-1185">Reference proteome</keyword>
<feature type="domain" description="Response regulatory" evidence="9">
    <location>
        <begin position="2"/>
        <end position="115"/>
    </location>
</feature>
<dbReference type="AlphaFoldDB" id="A0AAW5E5U6"/>
<dbReference type="GO" id="GO:0000156">
    <property type="term" value="F:phosphorelay response regulator activity"/>
    <property type="evidence" value="ECO:0007669"/>
    <property type="project" value="TreeGrafter"/>
</dbReference>
<dbReference type="SMART" id="SM00448">
    <property type="entry name" value="REC"/>
    <property type="match status" value="1"/>
</dbReference>
<dbReference type="GO" id="GO:0032993">
    <property type="term" value="C:protein-DNA complex"/>
    <property type="evidence" value="ECO:0007669"/>
    <property type="project" value="TreeGrafter"/>
</dbReference>
<dbReference type="CDD" id="cd00383">
    <property type="entry name" value="trans_reg_C"/>
    <property type="match status" value="1"/>
</dbReference>
<dbReference type="GO" id="GO:0006355">
    <property type="term" value="P:regulation of DNA-templated transcription"/>
    <property type="evidence" value="ECO:0007669"/>
    <property type="project" value="InterPro"/>
</dbReference>
<dbReference type="PROSITE" id="PS51755">
    <property type="entry name" value="OMPR_PHOB"/>
    <property type="match status" value="1"/>
</dbReference>
<feature type="modified residue" description="4-aspartylphosphate" evidence="7">
    <location>
        <position position="51"/>
    </location>
</feature>
<dbReference type="InterPro" id="IPR016032">
    <property type="entry name" value="Sig_transdc_resp-reg_C-effctor"/>
</dbReference>
<dbReference type="InterPro" id="IPR036388">
    <property type="entry name" value="WH-like_DNA-bd_sf"/>
</dbReference>
<dbReference type="InterPro" id="IPR011006">
    <property type="entry name" value="CheY-like_superfamily"/>
</dbReference>
<dbReference type="Pfam" id="PF00486">
    <property type="entry name" value="Trans_reg_C"/>
    <property type="match status" value="1"/>
</dbReference>
<gene>
    <name evidence="11" type="ORF">MJG50_04095</name>
</gene>
<dbReference type="EMBL" id="JAKTTI010000003">
    <property type="protein sequence ID" value="MCH1624498.1"/>
    <property type="molecule type" value="Genomic_DNA"/>
</dbReference>
<dbReference type="SMART" id="SM00862">
    <property type="entry name" value="Trans_reg_C"/>
    <property type="match status" value="1"/>
</dbReference>
<evidence type="ECO:0000256" key="8">
    <source>
        <dbReference type="PROSITE-ProRule" id="PRU01091"/>
    </source>
</evidence>
<evidence type="ECO:0000259" key="9">
    <source>
        <dbReference type="PROSITE" id="PS50110"/>
    </source>
</evidence>
<sequence length="223" mass="25999">MKIMIIEDEVTIRDMLAETIAKWGFEIHTLGKFDNVLQEFLNEQPHLLLLDINLPFFDGFYWCNKIREVSKVPIIFISSRNTPMDMIMAMNMGGDDFVQKPFDTDVLMAKVNALLRRSYSYIDAQPNVLEHDGIVLNLKDWDVLYGEQKADLTKTEFIILRLLMQQKGTIVSRNKIMRTLWKDESFVDDNTLTVNINRLRKKLSELGKENFITTKKGEGYLIQ</sequence>
<dbReference type="Gene3D" id="3.40.50.2300">
    <property type="match status" value="1"/>
</dbReference>
<evidence type="ECO:0000256" key="3">
    <source>
        <dbReference type="ARBA" id="ARBA00023012"/>
    </source>
</evidence>
<feature type="DNA-binding region" description="OmpR/PhoB-type" evidence="8">
    <location>
        <begin position="126"/>
        <end position="223"/>
    </location>
</feature>
<dbReference type="RefSeq" id="WP_240252961.1">
    <property type="nucleotide sequence ID" value="NZ_JAKTTI010000003.1"/>
</dbReference>
<evidence type="ECO:0000256" key="7">
    <source>
        <dbReference type="PROSITE-ProRule" id="PRU00169"/>
    </source>
</evidence>
<accession>A0AAW5E5U6</accession>
<dbReference type="SUPFAM" id="SSF52172">
    <property type="entry name" value="CheY-like"/>
    <property type="match status" value="1"/>
</dbReference>
<comment type="caution">
    <text evidence="11">The sequence shown here is derived from an EMBL/GenBank/DDBJ whole genome shotgun (WGS) entry which is preliminary data.</text>
</comment>
<evidence type="ECO:0000256" key="6">
    <source>
        <dbReference type="ARBA" id="ARBA00023163"/>
    </source>
</evidence>
<reference evidence="11" key="1">
    <citation type="submission" date="2022-02" db="EMBL/GenBank/DDBJ databases">
        <title>Fredinandcohnia quinoae sp. nov. isolated from Chenopodium quinoa seeds.</title>
        <authorList>
            <person name="Saati-Santamaria Z."/>
            <person name="Flores-Felix J.D."/>
            <person name="Igual J.M."/>
            <person name="Velazquez E."/>
            <person name="Garcia-Fraile P."/>
            <person name="Martinez-Molina E."/>
        </authorList>
    </citation>
    <scope>NUCLEOTIDE SEQUENCE</scope>
    <source>
        <strain evidence="11">SECRCQ15</strain>
    </source>
</reference>
<keyword evidence="4" id="KW-0805">Transcription regulation</keyword>
<feature type="domain" description="OmpR/PhoB-type" evidence="10">
    <location>
        <begin position="126"/>
        <end position="223"/>
    </location>
</feature>
<keyword evidence="6" id="KW-0804">Transcription</keyword>
<proteinExistence type="predicted"/>
<protein>
    <submittedName>
        <fullName evidence="11">Response regulator transcription factor</fullName>
    </submittedName>
</protein>
<comment type="subcellular location">
    <subcellularLocation>
        <location evidence="1">Cytoplasm</location>
    </subcellularLocation>
</comment>
<dbReference type="CDD" id="cd18159">
    <property type="entry name" value="REC_OmpR_NsrR-like"/>
    <property type="match status" value="1"/>
</dbReference>
<dbReference type="Pfam" id="PF00072">
    <property type="entry name" value="Response_reg"/>
    <property type="match status" value="1"/>
</dbReference>
<evidence type="ECO:0000256" key="5">
    <source>
        <dbReference type="ARBA" id="ARBA00023125"/>
    </source>
</evidence>
<keyword evidence="3" id="KW-0902">Two-component regulatory system</keyword>
<dbReference type="InterPro" id="IPR001867">
    <property type="entry name" value="OmpR/PhoB-type_DNA-bd"/>
</dbReference>
<evidence type="ECO:0000313" key="12">
    <source>
        <dbReference type="Proteomes" id="UP001431131"/>
    </source>
</evidence>
<dbReference type="SUPFAM" id="SSF46894">
    <property type="entry name" value="C-terminal effector domain of the bipartite response regulators"/>
    <property type="match status" value="1"/>
</dbReference>
<evidence type="ECO:0000256" key="4">
    <source>
        <dbReference type="ARBA" id="ARBA00023015"/>
    </source>
</evidence>
<keyword evidence="2 7" id="KW-0597">Phosphoprotein</keyword>
<dbReference type="GO" id="GO:0005829">
    <property type="term" value="C:cytosol"/>
    <property type="evidence" value="ECO:0007669"/>
    <property type="project" value="TreeGrafter"/>
</dbReference>
<keyword evidence="5 8" id="KW-0238">DNA-binding</keyword>
<dbReference type="InterPro" id="IPR001789">
    <property type="entry name" value="Sig_transdc_resp-reg_receiver"/>
</dbReference>
<dbReference type="GO" id="GO:0000976">
    <property type="term" value="F:transcription cis-regulatory region binding"/>
    <property type="evidence" value="ECO:0007669"/>
    <property type="project" value="TreeGrafter"/>
</dbReference>
<evidence type="ECO:0000256" key="1">
    <source>
        <dbReference type="ARBA" id="ARBA00004496"/>
    </source>
</evidence>
<dbReference type="PANTHER" id="PTHR48111:SF43">
    <property type="entry name" value="STAGE 0 SPORULATION PROTEIN A HOMOLOG"/>
    <property type="match status" value="1"/>
</dbReference>
<dbReference type="Proteomes" id="UP001431131">
    <property type="component" value="Unassembled WGS sequence"/>
</dbReference>
<evidence type="ECO:0000256" key="2">
    <source>
        <dbReference type="ARBA" id="ARBA00022553"/>
    </source>
</evidence>
<organism evidence="11 12">
    <name type="scientific">Fredinandcohnia quinoae</name>
    <dbReference type="NCBI Taxonomy" id="2918902"/>
    <lineage>
        <taxon>Bacteria</taxon>
        <taxon>Bacillati</taxon>
        <taxon>Bacillota</taxon>
        <taxon>Bacilli</taxon>
        <taxon>Bacillales</taxon>
        <taxon>Bacillaceae</taxon>
        <taxon>Fredinandcohnia</taxon>
    </lineage>
</organism>
<dbReference type="PROSITE" id="PS50110">
    <property type="entry name" value="RESPONSE_REGULATORY"/>
    <property type="match status" value="1"/>
</dbReference>
<dbReference type="PANTHER" id="PTHR48111">
    <property type="entry name" value="REGULATOR OF RPOS"/>
    <property type="match status" value="1"/>
</dbReference>
<evidence type="ECO:0000313" key="11">
    <source>
        <dbReference type="EMBL" id="MCH1624498.1"/>
    </source>
</evidence>
<evidence type="ECO:0000259" key="10">
    <source>
        <dbReference type="PROSITE" id="PS51755"/>
    </source>
</evidence>